<dbReference type="AlphaFoldDB" id="A0A0M0K0I5"/>
<gene>
    <name evidence="3" type="ORF">Ctob_012384</name>
</gene>
<reference evidence="4" key="1">
    <citation type="journal article" date="2015" name="PLoS Genet.">
        <title>Genome Sequence and Transcriptome Analyses of Chrysochromulina tobin: Metabolic Tools for Enhanced Algal Fitness in the Prominent Order Prymnesiales (Haptophyceae).</title>
        <authorList>
            <person name="Hovde B.T."/>
            <person name="Deodato C.R."/>
            <person name="Hunsperger H.M."/>
            <person name="Ryken S.A."/>
            <person name="Yost W."/>
            <person name="Jha R.K."/>
            <person name="Patterson J."/>
            <person name="Monnat R.J. Jr."/>
            <person name="Barlow S.B."/>
            <person name="Starkenburg S.R."/>
            <person name="Cattolico R.A."/>
        </authorList>
    </citation>
    <scope>NUCLEOTIDE SEQUENCE</scope>
    <source>
        <strain evidence="4">CCMP291</strain>
    </source>
</reference>
<dbReference type="Pfam" id="PF22993">
    <property type="entry name" value="SAM_EPH"/>
    <property type="match status" value="1"/>
</dbReference>
<feature type="compositionally biased region" description="Basic residues" evidence="1">
    <location>
        <begin position="233"/>
        <end position="244"/>
    </location>
</feature>
<evidence type="ECO:0000313" key="3">
    <source>
        <dbReference type="EMBL" id="KOO31898.1"/>
    </source>
</evidence>
<evidence type="ECO:0000259" key="2">
    <source>
        <dbReference type="SMART" id="SM00454"/>
    </source>
</evidence>
<feature type="domain" description="SAM" evidence="2">
    <location>
        <begin position="2"/>
        <end position="66"/>
    </location>
</feature>
<feature type="domain" description="SAM" evidence="2">
    <location>
        <begin position="74"/>
        <end position="140"/>
    </location>
</feature>
<comment type="caution">
    <text evidence="3">The sequence shown here is derived from an EMBL/GenBank/DDBJ whole genome shotgun (WGS) entry which is preliminary data.</text>
</comment>
<dbReference type="EMBL" id="JWZX01001904">
    <property type="protein sequence ID" value="KOO31898.1"/>
    <property type="molecule type" value="Genomic_DNA"/>
</dbReference>
<dbReference type="InterPro" id="IPR054590">
    <property type="entry name" value="EPH_SAM"/>
</dbReference>
<organism evidence="3 4">
    <name type="scientific">Chrysochromulina tobinii</name>
    <dbReference type="NCBI Taxonomy" id="1460289"/>
    <lineage>
        <taxon>Eukaryota</taxon>
        <taxon>Haptista</taxon>
        <taxon>Haptophyta</taxon>
        <taxon>Prymnesiophyceae</taxon>
        <taxon>Prymnesiales</taxon>
        <taxon>Chrysochromulinaceae</taxon>
        <taxon>Chrysochromulina</taxon>
    </lineage>
</organism>
<protein>
    <recommendedName>
        <fullName evidence="2">SAM domain-containing protein</fullName>
    </recommendedName>
</protein>
<keyword evidence="4" id="KW-1185">Reference proteome</keyword>
<dbReference type="InterPro" id="IPR001660">
    <property type="entry name" value="SAM"/>
</dbReference>
<dbReference type="InterPro" id="IPR013761">
    <property type="entry name" value="SAM/pointed_sf"/>
</dbReference>
<name>A0A0M0K0I5_9EUKA</name>
<sequence>MSGTAEVEAFLSEIGLESCIQAVVHNGFYTSMEALRNAQYEELVDSGVRPVHAKLIISNLGSKQEYGSLSSGASAIDGGDKVASFLRSVGLEHCSAQLDAAGLTTLELLGEATMQDLLTAGLKPVHARLILSNLETASTTGISMTPANRRLASLDSEENGGLLDKKAPPPGRRLRIYGCALVLLLVMLGLFRGGQSSAPVPPPPTTELSPPSGLPNLGVHSEGKHGGVGGGKHGGKHGGKKKPRQMAEKRQMAKAPPSGDAA</sequence>
<evidence type="ECO:0000256" key="1">
    <source>
        <dbReference type="SAM" id="MobiDB-lite"/>
    </source>
</evidence>
<accession>A0A0M0K0I5</accession>
<dbReference type="Gene3D" id="1.10.150.50">
    <property type="entry name" value="Transcription Factor, Ets-1"/>
    <property type="match status" value="2"/>
</dbReference>
<feature type="region of interest" description="Disordered" evidence="1">
    <location>
        <begin position="196"/>
        <end position="262"/>
    </location>
</feature>
<dbReference type="Proteomes" id="UP000037460">
    <property type="component" value="Unassembled WGS sequence"/>
</dbReference>
<evidence type="ECO:0000313" key="4">
    <source>
        <dbReference type="Proteomes" id="UP000037460"/>
    </source>
</evidence>
<dbReference type="SMART" id="SM00454">
    <property type="entry name" value="SAM"/>
    <property type="match status" value="2"/>
</dbReference>
<dbReference type="SUPFAM" id="SSF47769">
    <property type="entry name" value="SAM/Pointed domain"/>
    <property type="match status" value="2"/>
</dbReference>
<feature type="compositionally biased region" description="Low complexity" evidence="1">
    <location>
        <begin position="206"/>
        <end position="215"/>
    </location>
</feature>
<proteinExistence type="predicted"/>